<dbReference type="SMART" id="SM01189">
    <property type="entry name" value="ELM2"/>
    <property type="match status" value="1"/>
</dbReference>
<dbReference type="PROSITE" id="PS51293">
    <property type="entry name" value="SANT"/>
    <property type="match status" value="1"/>
</dbReference>
<comment type="caution">
    <text evidence="8">The sequence shown here is derived from an EMBL/GenBank/DDBJ whole genome shotgun (WGS) entry which is preliminary data.</text>
</comment>
<dbReference type="InterPro" id="IPR017884">
    <property type="entry name" value="SANT_dom"/>
</dbReference>
<dbReference type="SMART" id="SM00717">
    <property type="entry name" value="SANT"/>
    <property type="match status" value="2"/>
</dbReference>
<keyword evidence="3" id="KW-0804">Transcription</keyword>
<evidence type="ECO:0000256" key="2">
    <source>
        <dbReference type="ARBA" id="ARBA00023015"/>
    </source>
</evidence>
<feature type="domain" description="ELM2" evidence="6">
    <location>
        <begin position="87"/>
        <end position="177"/>
    </location>
</feature>
<keyword evidence="2" id="KW-0805">Transcription regulation</keyword>
<feature type="compositionally biased region" description="Polar residues" evidence="5">
    <location>
        <begin position="60"/>
        <end position="71"/>
    </location>
</feature>
<dbReference type="GO" id="GO:0003714">
    <property type="term" value="F:transcription corepressor activity"/>
    <property type="evidence" value="ECO:0007669"/>
    <property type="project" value="TreeGrafter"/>
</dbReference>
<dbReference type="SUPFAM" id="SSF46689">
    <property type="entry name" value="Homeodomain-like"/>
    <property type="match status" value="1"/>
</dbReference>
<dbReference type="PROSITE" id="PS51156">
    <property type="entry name" value="ELM2"/>
    <property type="match status" value="1"/>
</dbReference>
<keyword evidence="9" id="KW-1185">Reference proteome</keyword>
<dbReference type="InterPro" id="IPR001005">
    <property type="entry name" value="SANT/Myb"/>
</dbReference>
<dbReference type="GO" id="GO:0006357">
    <property type="term" value="P:regulation of transcription by RNA polymerase II"/>
    <property type="evidence" value="ECO:0007669"/>
    <property type="project" value="TreeGrafter"/>
</dbReference>
<evidence type="ECO:0008006" key="10">
    <source>
        <dbReference type="Google" id="ProtNLM"/>
    </source>
</evidence>
<reference evidence="8" key="1">
    <citation type="submission" date="2023-06" db="EMBL/GenBank/DDBJ databases">
        <title>Genomic analysis of the entomopathogenic nematode Steinernema hermaphroditum.</title>
        <authorList>
            <person name="Schwarz E.M."/>
            <person name="Heppert J.K."/>
            <person name="Baniya A."/>
            <person name="Schwartz H.T."/>
            <person name="Tan C.-H."/>
            <person name="Antoshechkin I."/>
            <person name="Sternberg P.W."/>
            <person name="Goodrich-Blair H."/>
            <person name="Dillman A.R."/>
        </authorList>
    </citation>
    <scope>NUCLEOTIDE SEQUENCE</scope>
    <source>
        <strain evidence="8">PS9179</strain>
        <tissue evidence="8">Whole animal</tissue>
    </source>
</reference>
<comment type="subcellular location">
    <subcellularLocation>
        <location evidence="1">Nucleus</location>
    </subcellularLocation>
</comment>
<organism evidence="8 9">
    <name type="scientific">Steinernema hermaphroditum</name>
    <dbReference type="NCBI Taxonomy" id="289476"/>
    <lineage>
        <taxon>Eukaryota</taxon>
        <taxon>Metazoa</taxon>
        <taxon>Ecdysozoa</taxon>
        <taxon>Nematoda</taxon>
        <taxon>Chromadorea</taxon>
        <taxon>Rhabditida</taxon>
        <taxon>Tylenchina</taxon>
        <taxon>Panagrolaimomorpha</taxon>
        <taxon>Strongyloidoidea</taxon>
        <taxon>Steinernematidae</taxon>
        <taxon>Steinernema</taxon>
    </lineage>
</organism>
<dbReference type="EMBL" id="JAUCMV010000005">
    <property type="protein sequence ID" value="KAK0398775.1"/>
    <property type="molecule type" value="Genomic_DNA"/>
</dbReference>
<feature type="domain" description="SANT" evidence="7">
    <location>
        <begin position="193"/>
        <end position="231"/>
    </location>
</feature>
<accession>A0AA39H3Z2</accession>
<dbReference type="PANTHER" id="PTHR16089">
    <property type="entry name" value="REST COREPRESSOR COREST PROTEIN-RELATED"/>
    <property type="match status" value="1"/>
</dbReference>
<dbReference type="PANTHER" id="PTHR16089:SF28">
    <property type="entry name" value="REST COREPRESSOR"/>
    <property type="match status" value="1"/>
</dbReference>
<feature type="region of interest" description="Disordered" evidence="5">
    <location>
        <begin position="60"/>
        <end position="82"/>
    </location>
</feature>
<dbReference type="Pfam" id="PF01448">
    <property type="entry name" value="ELM2"/>
    <property type="match status" value="1"/>
</dbReference>
<dbReference type="Gene3D" id="1.10.10.60">
    <property type="entry name" value="Homeodomain-like"/>
    <property type="match status" value="1"/>
</dbReference>
<dbReference type="InterPro" id="IPR000949">
    <property type="entry name" value="ELM2_dom"/>
</dbReference>
<name>A0AA39H3Z2_9BILA</name>
<dbReference type="InterPro" id="IPR009057">
    <property type="entry name" value="Homeodomain-like_sf"/>
</dbReference>
<evidence type="ECO:0000256" key="5">
    <source>
        <dbReference type="SAM" id="MobiDB-lite"/>
    </source>
</evidence>
<evidence type="ECO:0000313" key="8">
    <source>
        <dbReference type="EMBL" id="KAK0398775.1"/>
    </source>
</evidence>
<dbReference type="GO" id="GO:0000118">
    <property type="term" value="C:histone deacetylase complex"/>
    <property type="evidence" value="ECO:0007669"/>
    <property type="project" value="TreeGrafter"/>
</dbReference>
<evidence type="ECO:0000256" key="4">
    <source>
        <dbReference type="ARBA" id="ARBA00023242"/>
    </source>
</evidence>
<sequence length="468" mass="54431">MSLETLGYEDPYEEYGGYKPSTEIMFQEIVKQAQQDVQAGVEGAARRSSRRLVQKLKTIKPSSPDSNTVTVTRPKRSAPVQRQDDEVAIRVGARYQAEVVDLHDLQIPSDEQREAEDERSECVWHPDIPEKVSPKDMEDFVSMCRRHMDVGSDLAMRSLYKHEFNIPKALEDMEADFKDHWKKRFLKVEDDALITAYLTYGKNFGKIAKSVRSRQIHECIGRFYDVKKKICYMSKHICPTLMRLKKMYRPSTLKFTPGADGLTEEERDSLYYEHTTYFDINDYLNDKLSPDHPPPPKHILSGYYYVADPSALDVSQPYEKKIPVFTEPHENCFFVSTTQTIRWQKSTLDFDVEQKEKIVEGFLKFGKNFSKITKFANVQSVETVRHFYDVYGDEYRLDFLIAQYNQAQAVHGRNNESDEDSENHVIRRRMTMKMGNKKPTMRTRAATAGANSLALRRTARRRTVREMS</sequence>
<proteinExistence type="predicted"/>
<evidence type="ECO:0000313" key="9">
    <source>
        <dbReference type="Proteomes" id="UP001175271"/>
    </source>
</evidence>
<dbReference type="AlphaFoldDB" id="A0AA39H3Z2"/>
<protein>
    <recommendedName>
        <fullName evidence="10">SANT domain-containing protein</fullName>
    </recommendedName>
</protein>
<evidence type="ECO:0000259" key="7">
    <source>
        <dbReference type="PROSITE" id="PS51293"/>
    </source>
</evidence>
<evidence type="ECO:0000259" key="6">
    <source>
        <dbReference type="PROSITE" id="PS51156"/>
    </source>
</evidence>
<dbReference type="Gene3D" id="1.20.58.1880">
    <property type="match status" value="1"/>
</dbReference>
<evidence type="ECO:0000256" key="1">
    <source>
        <dbReference type="ARBA" id="ARBA00004123"/>
    </source>
</evidence>
<dbReference type="Gene3D" id="4.10.1240.50">
    <property type="match status" value="1"/>
</dbReference>
<dbReference type="CDD" id="cd00167">
    <property type="entry name" value="SANT"/>
    <property type="match status" value="1"/>
</dbReference>
<gene>
    <name evidence="8" type="ORF">QR680_002750</name>
</gene>
<evidence type="ECO:0000256" key="3">
    <source>
        <dbReference type="ARBA" id="ARBA00023163"/>
    </source>
</evidence>
<dbReference type="InterPro" id="IPR051066">
    <property type="entry name" value="Trans_reg/Corepressor"/>
</dbReference>
<keyword evidence="4" id="KW-0539">Nucleus</keyword>
<dbReference type="Proteomes" id="UP001175271">
    <property type="component" value="Unassembled WGS sequence"/>
</dbReference>
<dbReference type="GO" id="GO:0005667">
    <property type="term" value="C:transcription regulator complex"/>
    <property type="evidence" value="ECO:0007669"/>
    <property type="project" value="TreeGrafter"/>
</dbReference>